<dbReference type="Proteomes" id="UP000438699">
    <property type="component" value="Unassembled WGS sequence"/>
</dbReference>
<evidence type="ECO:0000256" key="7">
    <source>
        <dbReference type="ARBA" id="ARBA00023010"/>
    </source>
</evidence>
<dbReference type="InterPro" id="IPR005807">
    <property type="entry name" value="SecE_bac"/>
</dbReference>
<dbReference type="GO" id="GO:0043952">
    <property type="term" value="P:protein transport by the Sec complex"/>
    <property type="evidence" value="ECO:0007669"/>
    <property type="project" value="UniProtKB-UniRule"/>
</dbReference>
<evidence type="ECO:0000256" key="6">
    <source>
        <dbReference type="ARBA" id="ARBA00022989"/>
    </source>
</evidence>
<evidence type="ECO:0000256" key="8">
    <source>
        <dbReference type="ARBA" id="ARBA00023136"/>
    </source>
</evidence>
<dbReference type="HAMAP" id="MF_00422">
    <property type="entry name" value="SecE"/>
    <property type="match status" value="1"/>
</dbReference>
<comment type="function">
    <text evidence="9">Essential subunit of the Sec protein translocation channel SecYEG. Clamps together the 2 halves of SecY. May contact the channel plug during translocation.</text>
</comment>
<dbReference type="OrthoDB" id="9812738at2"/>
<evidence type="ECO:0000313" key="10">
    <source>
        <dbReference type="EMBL" id="KAB1442314.1"/>
    </source>
</evidence>
<reference evidence="10 11" key="1">
    <citation type="journal article" date="2017" name="Int. J. Syst. Evol. Microbiol.">
        <title>Desulfovibrio senegalensis sp. nov., a mesophilic sulfate reducer isolated from marine sediment.</title>
        <authorList>
            <person name="Thioye A."/>
            <person name="Gam Z.B.A."/>
            <person name="Mbengue M."/>
            <person name="Cayol J.L."/>
            <person name="Joseph-Bartoli M."/>
            <person name="Toure-Kane C."/>
            <person name="Labat M."/>
        </authorList>
    </citation>
    <scope>NUCLEOTIDE SEQUENCE [LARGE SCALE GENOMIC DNA]</scope>
    <source>
        <strain evidence="10 11">DSM 101509</strain>
    </source>
</reference>
<evidence type="ECO:0000313" key="11">
    <source>
        <dbReference type="Proteomes" id="UP000438699"/>
    </source>
</evidence>
<feature type="transmembrane region" description="Helical" evidence="9">
    <location>
        <begin position="49"/>
        <end position="69"/>
    </location>
</feature>
<dbReference type="GO" id="GO:0005886">
    <property type="term" value="C:plasma membrane"/>
    <property type="evidence" value="ECO:0007669"/>
    <property type="project" value="UniProtKB-SubCell"/>
</dbReference>
<keyword evidence="8 9" id="KW-0472">Membrane</keyword>
<dbReference type="GO" id="GO:0065002">
    <property type="term" value="P:intracellular protein transmembrane transport"/>
    <property type="evidence" value="ECO:0007669"/>
    <property type="project" value="UniProtKB-UniRule"/>
</dbReference>
<protein>
    <recommendedName>
        <fullName evidence="9">Protein translocase subunit SecE</fullName>
    </recommendedName>
</protein>
<dbReference type="GO" id="GO:0006605">
    <property type="term" value="P:protein targeting"/>
    <property type="evidence" value="ECO:0007669"/>
    <property type="project" value="UniProtKB-UniRule"/>
</dbReference>
<comment type="caution">
    <text evidence="10">The sequence shown here is derived from an EMBL/GenBank/DDBJ whole genome shotgun (WGS) entry which is preliminary data.</text>
</comment>
<keyword evidence="5 9" id="KW-0653">Protein transport</keyword>
<dbReference type="EMBL" id="WAIE01000002">
    <property type="protein sequence ID" value="KAB1442314.1"/>
    <property type="molecule type" value="Genomic_DNA"/>
</dbReference>
<name>A0A6N6N504_9BACT</name>
<dbReference type="GO" id="GO:0009306">
    <property type="term" value="P:protein secretion"/>
    <property type="evidence" value="ECO:0007669"/>
    <property type="project" value="UniProtKB-UniRule"/>
</dbReference>
<evidence type="ECO:0000256" key="1">
    <source>
        <dbReference type="ARBA" id="ARBA00004370"/>
    </source>
</evidence>
<evidence type="ECO:0000256" key="9">
    <source>
        <dbReference type="HAMAP-Rule" id="MF_00422"/>
    </source>
</evidence>
<dbReference type="Gene3D" id="1.20.5.1030">
    <property type="entry name" value="Preprotein translocase secy subunit"/>
    <property type="match status" value="1"/>
</dbReference>
<proteinExistence type="inferred from homology"/>
<keyword evidence="11" id="KW-1185">Reference proteome</keyword>
<dbReference type="Pfam" id="PF00584">
    <property type="entry name" value="SecE"/>
    <property type="match status" value="1"/>
</dbReference>
<keyword evidence="2 9" id="KW-0813">Transport</keyword>
<comment type="subunit">
    <text evidence="9">Component of the Sec protein translocase complex. Heterotrimer consisting of SecY, SecE and SecG subunits. The heterotrimers can form oligomers, although 1 heterotrimer is thought to be able to translocate proteins. Interacts with the ribosome. Interacts with SecDF, and other proteins may be involved. Interacts with SecA.</text>
</comment>
<comment type="subcellular location">
    <subcellularLocation>
        <location evidence="9">Cell membrane</location>
        <topology evidence="9">Single-pass membrane protein</topology>
    </subcellularLocation>
    <subcellularLocation>
        <location evidence="1">Membrane</location>
    </subcellularLocation>
</comment>
<dbReference type="PRINTS" id="PR01650">
    <property type="entry name" value="SECETRNLCASE"/>
</dbReference>
<dbReference type="InterPro" id="IPR001901">
    <property type="entry name" value="Translocase_SecE/Sec61-g"/>
</dbReference>
<sequence length="83" mass="9051">MARKKAKKVAPQQPVAQGGVMGKIHELKTFFEESKVEIKKVVWPSRKETVTTCVAVVVVTLVIALYLGVVDLGLSKLVAFILS</sequence>
<organism evidence="10 11">
    <name type="scientific">Pseudodesulfovibrio senegalensis</name>
    <dbReference type="NCBI Taxonomy" id="1721087"/>
    <lineage>
        <taxon>Bacteria</taxon>
        <taxon>Pseudomonadati</taxon>
        <taxon>Thermodesulfobacteriota</taxon>
        <taxon>Desulfovibrionia</taxon>
        <taxon>Desulfovibrionales</taxon>
        <taxon>Desulfovibrionaceae</taxon>
    </lineage>
</organism>
<dbReference type="InterPro" id="IPR038379">
    <property type="entry name" value="SecE_sf"/>
</dbReference>
<keyword evidence="6 9" id="KW-1133">Transmembrane helix</keyword>
<evidence type="ECO:0000256" key="3">
    <source>
        <dbReference type="ARBA" id="ARBA00022475"/>
    </source>
</evidence>
<keyword evidence="7 9" id="KW-0811">Translocation</keyword>
<accession>A0A6N6N504</accession>
<dbReference type="PANTHER" id="PTHR33910">
    <property type="entry name" value="PROTEIN TRANSLOCASE SUBUNIT SECE"/>
    <property type="match status" value="1"/>
</dbReference>
<evidence type="ECO:0000256" key="5">
    <source>
        <dbReference type="ARBA" id="ARBA00022927"/>
    </source>
</evidence>
<keyword evidence="3 9" id="KW-1003">Cell membrane</keyword>
<dbReference type="AlphaFoldDB" id="A0A6N6N504"/>
<dbReference type="PROSITE" id="PS01067">
    <property type="entry name" value="SECE_SEC61G"/>
    <property type="match status" value="1"/>
</dbReference>
<dbReference type="NCBIfam" id="TIGR00964">
    <property type="entry name" value="secE_bact"/>
    <property type="match status" value="1"/>
</dbReference>
<evidence type="ECO:0000256" key="2">
    <source>
        <dbReference type="ARBA" id="ARBA00022448"/>
    </source>
</evidence>
<evidence type="ECO:0000256" key="4">
    <source>
        <dbReference type="ARBA" id="ARBA00022692"/>
    </source>
</evidence>
<dbReference type="RefSeq" id="WP_151150535.1">
    <property type="nucleotide sequence ID" value="NZ_WAIE01000002.1"/>
</dbReference>
<keyword evidence="4 9" id="KW-0812">Transmembrane</keyword>
<gene>
    <name evidence="9 10" type="primary">secE</name>
    <name evidence="10" type="ORF">F8A88_07655</name>
</gene>
<dbReference type="GO" id="GO:0008320">
    <property type="term" value="F:protein transmembrane transporter activity"/>
    <property type="evidence" value="ECO:0007669"/>
    <property type="project" value="UniProtKB-UniRule"/>
</dbReference>
<comment type="similarity">
    <text evidence="9">Belongs to the SecE/SEC61-gamma family.</text>
</comment>
<dbReference type="PANTHER" id="PTHR33910:SF1">
    <property type="entry name" value="PROTEIN TRANSLOCASE SUBUNIT SECE"/>
    <property type="match status" value="1"/>
</dbReference>